<dbReference type="InterPro" id="IPR054416">
    <property type="entry name" value="GST_UstS-like_C"/>
</dbReference>
<organism evidence="2 3">
    <name type="scientific">Marchantia polymorpha</name>
    <name type="common">Common liverwort</name>
    <name type="synonym">Marchantia aquatica</name>
    <dbReference type="NCBI Taxonomy" id="3197"/>
    <lineage>
        <taxon>Eukaryota</taxon>
        <taxon>Viridiplantae</taxon>
        <taxon>Streptophyta</taxon>
        <taxon>Embryophyta</taxon>
        <taxon>Marchantiophyta</taxon>
        <taxon>Marchantiopsida</taxon>
        <taxon>Marchantiidae</taxon>
        <taxon>Marchantiales</taxon>
        <taxon>Marchantiaceae</taxon>
        <taxon>Marchantia</taxon>
    </lineage>
</organism>
<reference evidence="3" key="1">
    <citation type="journal article" date="2017" name="Cell">
        <title>Insights into land plant evolution garnered from the Marchantia polymorpha genome.</title>
        <authorList>
            <person name="Bowman J.L."/>
            <person name="Kohchi T."/>
            <person name="Yamato K.T."/>
            <person name="Jenkins J."/>
            <person name="Shu S."/>
            <person name="Ishizaki K."/>
            <person name="Yamaoka S."/>
            <person name="Nishihama R."/>
            <person name="Nakamura Y."/>
            <person name="Berger F."/>
            <person name="Adam C."/>
            <person name="Aki S.S."/>
            <person name="Althoff F."/>
            <person name="Araki T."/>
            <person name="Arteaga-Vazquez M.A."/>
            <person name="Balasubrmanian S."/>
            <person name="Barry K."/>
            <person name="Bauer D."/>
            <person name="Boehm C.R."/>
            <person name="Briginshaw L."/>
            <person name="Caballero-Perez J."/>
            <person name="Catarino B."/>
            <person name="Chen F."/>
            <person name="Chiyoda S."/>
            <person name="Chovatia M."/>
            <person name="Davies K.M."/>
            <person name="Delmans M."/>
            <person name="Demura T."/>
            <person name="Dierschke T."/>
            <person name="Dolan L."/>
            <person name="Dorantes-Acosta A.E."/>
            <person name="Eklund D.M."/>
            <person name="Florent S.N."/>
            <person name="Flores-Sandoval E."/>
            <person name="Fujiyama A."/>
            <person name="Fukuzawa H."/>
            <person name="Galik B."/>
            <person name="Grimanelli D."/>
            <person name="Grimwood J."/>
            <person name="Grossniklaus U."/>
            <person name="Hamada T."/>
            <person name="Haseloff J."/>
            <person name="Hetherington A.J."/>
            <person name="Higo A."/>
            <person name="Hirakawa Y."/>
            <person name="Hundley H.N."/>
            <person name="Ikeda Y."/>
            <person name="Inoue K."/>
            <person name="Inoue S.I."/>
            <person name="Ishida S."/>
            <person name="Jia Q."/>
            <person name="Kakita M."/>
            <person name="Kanazawa T."/>
            <person name="Kawai Y."/>
            <person name="Kawashima T."/>
            <person name="Kennedy M."/>
            <person name="Kinose K."/>
            <person name="Kinoshita T."/>
            <person name="Kohara Y."/>
            <person name="Koide E."/>
            <person name="Komatsu K."/>
            <person name="Kopischke S."/>
            <person name="Kubo M."/>
            <person name="Kyozuka J."/>
            <person name="Lagercrantz U."/>
            <person name="Lin S.S."/>
            <person name="Lindquist E."/>
            <person name="Lipzen A.M."/>
            <person name="Lu C.W."/>
            <person name="De Luna E."/>
            <person name="Martienssen R.A."/>
            <person name="Minamino N."/>
            <person name="Mizutani M."/>
            <person name="Mizutani M."/>
            <person name="Mochizuki N."/>
            <person name="Monte I."/>
            <person name="Mosher R."/>
            <person name="Nagasaki H."/>
            <person name="Nakagami H."/>
            <person name="Naramoto S."/>
            <person name="Nishitani K."/>
            <person name="Ohtani M."/>
            <person name="Okamoto T."/>
            <person name="Okumura M."/>
            <person name="Phillips J."/>
            <person name="Pollak B."/>
            <person name="Reinders A."/>
            <person name="Rovekamp M."/>
            <person name="Sano R."/>
            <person name="Sawa S."/>
            <person name="Schmid M.W."/>
            <person name="Shirakawa M."/>
            <person name="Solano R."/>
            <person name="Spunde A."/>
            <person name="Suetsugu N."/>
            <person name="Sugano S."/>
            <person name="Sugiyama A."/>
            <person name="Sun R."/>
            <person name="Suzuki Y."/>
            <person name="Takenaka M."/>
            <person name="Takezawa D."/>
            <person name="Tomogane H."/>
            <person name="Tsuzuki M."/>
            <person name="Ueda T."/>
            <person name="Umeda M."/>
            <person name="Ward J.M."/>
            <person name="Watanabe Y."/>
            <person name="Yazaki K."/>
            <person name="Yokoyama R."/>
            <person name="Yoshitake Y."/>
            <person name="Yotsui I."/>
            <person name="Zachgo S."/>
            <person name="Schmutz J."/>
        </authorList>
    </citation>
    <scope>NUCLEOTIDE SEQUENCE [LARGE SCALE GENOMIC DNA]</scope>
    <source>
        <strain evidence="3">Tak-1</strain>
    </source>
</reference>
<dbReference type="EMBL" id="KZ772724">
    <property type="protein sequence ID" value="PTQ38259.1"/>
    <property type="molecule type" value="Genomic_DNA"/>
</dbReference>
<dbReference type="InterPro" id="IPR004045">
    <property type="entry name" value="Glutathione_S-Trfase_N"/>
</dbReference>
<dbReference type="Proteomes" id="UP000244005">
    <property type="component" value="Unassembled WGS sequence"/>
</dbReference>
<dbReference type="Gramene" id="Mp6g01520.1">
    <property type="protein sequence ID" value="Mp6g01520.1.cds1"/>
    <property type="gene ID" value="Mp6g01520"/>
</dbReference>
<accession>A0A2R6WWP5</accession>
<name>A0A2R6WWP5_MARPO</name>
<dbReference type="SUPFAM" id="SSF52833">
    <property type="entry name" value="Thioredoxin-like"/>
    <property type="match status" value="1"/>
</dbReference>
<keyword evidence="3" id="KW-1185">Reference proteome</keyword>
<dbReference type="Gene3D" id="1.20.1050.10">
    <property type="match status" value="1"/>
</dbReference>
<proteinExistence type="predicted"/>
<evidence type="ECO:0000313" key="2">
    <source>
        <dbReference type="EMBL" id="PTQ38259.1"/>
    </source>
</evidence>
<dbReference type="AlphaFoldDB" id="A0A2R6WWP5"/>
<dbReference type="PROSITE" id="PS50404">
    <property type="entry name" value="GST_NTER"/>
    <property type="match status" value="1"/>
</dbReference>
<dbReference type="OrthoDB" id="531826at2759"/>
<dbReference type="Gene3D" id="3.40.30.10">
    <property type="entry name" value="Glutaredoxin"/>
    <property type="match status" value="1"/>
</dbReference>
<evidence type="ECO:0000313" key="3">
    <source>
        <dbReference type="Proteomes" id="UP000244005"/>
    </source>
</evidence>
<feature type="domain" description="GST N-terminal" evidence="1">
    <location>
        <begin position="13"/>
        <end position="103"/>
    </location>
</feature>
<sequence>MSHSDSPLILYDISSPLRPRSYAPNPSKARLALSFKHVPFKTCWVDLLDIPKVRQDLKCPATRKLDDGSDYYTLPMLQDHSGNIIGDSFDIANYLEDAYPRSGGCLFPVNSTRTGLDYESAHRNTAFHAPLSLNEGKKNEAYAIFNTHVDATFSANMLLFGYYLPFEPDSAEAAKAQMVQRAHLSSWEDINIQGEARAGLMVAFKESLASLAQPFTVNESGPYLEGKEANYADLIVGGWLNMLSIIMPKDEWEEFRSWYGGALARLHDALQEDCFVCT</sequence>
<dbReference type="InterPro" id="IPR036249">
    <property type="entry name" value="Thioredoxin-like_sf"/>
</dbReference>
<protein>
    <recommendedName>
        <fullName evidence="1">GST N-terminal domain-containing protein</fullName>
    </recommendedName>
</protein>
<dbReference type="Pfam" id="PF22041">
    <property type="entry name" value="GST_C_7"/>
    <property type="match status" value="1"/>
</dbReference>
<gene>
    <name evidence="2" type="ORF">MARPO_0052s0052</name>
</gene>
<evidence type="ECO:0000259" key="1">
    <source>
        <dbReference type="PROSITE" id="PS50404"/>
    </source>
</evidence>
<dbReference type="Pfam" id="PF13409">
    <property type="entry name" value="GST_N_2"/>
    <property type="match status" value="1"/>
</dbReference>